<comment type="caution">
    <text evidence="1">The sequence shown here is derived from an EMBL/GenBank/DDBJ whole genome shotgun (WGS) entry which is preliminary data.</text>
</comment>
<evidence type="ECO:0000313" key="2">
    <source>
        <dbReference type="Proteomes" id="UP000257109"/>
    </source>
</evidence>
<sequence>MAQGASSWPLAPPPHAHERYKWVSEEVLTYCSSVSRSDVALLVAATEGEDDFIYMYETTFKDFGVVLPLDSFVVDVLWMLEGGRSCPLHSPFCPSLSYYTTRVSQNVDWVSLIPLPKGSLFTAYVHALHEASFVLDDKLVPLYWRLPSKFKGFSKGQLSFEDQANLHLLDELLKGMSCWDLVVASFSHQLIQLMKGEFLFDLISSNSALRRFSNLCFSLFILQRCSASRGYDLSALINKSVMLSKTKTAFVVVVSPGVVGSRDATVVPL</sequence>
<dbReference type="EMBL" id="QJKJ01010890">
    <property type="protein sequence ID" value="RDX72489.1"/>
    <property type="molecule type" value="Genomic_DNA"/>
</dbReference>
<proteinExistence type="predicted"/>
<organism evidence="1 2">
    <name type="scientific">Mucuna pruriens</name>
    <name type="common">Velvet bean</name>
    <name type="synonym">Dolichos pruriens</name>
    <dbReference type="NCBI Taxonomy" id="157652"/>
    <lineage>
        <taxon>Eukaryota</taxon>
        <taxon>Viridiplantae</taxon>
        <taxon>Streptophyta</taxon>
        <taxon>Embryophyta</taxon>
        <taxon>Tracheophyta</taxon>
        <taxon>Spermatophyta</taxon>
        <taxon>Magnoliopsida</taxon>
        <taxon>eudicotyledons</taxon>
        <taxon>Gunneridae</taxon>
        <taxon>Pentapetalae</taxon>
        <taxon>rosids</taxon>
        <taxon>fabids</taxon>
        <taxon>Fabales</taxon>
        <taxon>Fabaceae</taxon>
        <taxon>Papilionoideae</taxon>
        <taxon>50 kb inversion clade</taxon>
        <taxon>NPAAA clade</taxon>
        <taxon>indigoferoid/millettioid clade</taxon>
        <taxon>Phaseoleae</taxon>
        <taxon>Mucuna</taxon>
    </lineage>
</organism>
<feature type="non-terminal residue" evidence="1">
    <location>
        <position position="1"/>
    </location>
</feature>
<name>A0A371F2G2_MUCPR</name>
<reference evidence="1" key="1">
    <citation type="submission" date="2018-05" db="EMBL/GenBank/DDBJ databases">
        <title>Draft genome of Mucuna pruriens seed.</title>
        <authorList>
            <person name="Nnadi N.E."/>
            <person name="Vos R."/>
            <person name="Hasami M.H."/>
            <person name="Devisetty U.K."/>
            <person name="Aguiy J.C."/>
        </authorList>
    </citation>
    <scope>NUCLEOTIDE SEQUENCE [LARGE SCALE GENOMIC DNA]</scope>
    <source>
        <strain evidence="1">JCA_2017</strain>
    </source>
</reference>
<dbReference type="Proteomes" id="UP000257109">
    <property type="component" value="Unassembled WGS sequence"/>
</dbReference>
<gene>
    <name evidence="1" type="ORF">CR513_48029</name>
</gene>
<keyword evidence="2" id="KW-1185">Reference proteome</keyword>
<accession>A0A371F2G2</accession>
<dbReference type="AlphaFoldDB" id="A0A371F2G2"/>
<evidence type="ECO:0000313" key="1">
    <source>
        <dbReference type="EMBL" id="RDX72489.1"/>
    </source>
</evidence>
<protein>
    <submittedName>
        <fullName evidence="1">Uncharacterized protein</fullName>
    </submittedName>
</protein>